<name>A0ACC6KZH2_9SPHI</name>
<gene>
    <name evidence="1" type="ORF">J2X78_003111</name>
</gene>
<comment type="caution">
    <text evidence="1">The sequence shown here is derived from an EMBL/GenBank/DDBJ whole genome shotgun (WGS) entry which is preliminary data.</text>
</comment>
<dbReference type="Proteomes" id="UP001246858">
    <property type="component" value="Unassembled WGS sequence"/>
</dbReference>
<proteinExistence type="predicted"/>
<protein>
    <submittedName>
        <fullName evidence="1">Gliding motility-associated-like protein</fullName>
    </submittedName>
</protein>
<keyword evidence="2" id="KW-1185">Reference proteome</keyword>
<sequence length="466" mass="51046">MSLTLARLVLQELINNKKKDHNIQKLKIVLDHFIKMKNYKYQIILFFSLLFSLKFQAAAQTGSGSMTVDNSIMTVSAGTTEQRFSEGTYFGPNAVWQIDGTLEIYSKHIWIAPGATFNGSGKIVIYNPGDNPFYTSMGSGPSHIDGNNAGFINLLLEHRNSNNIKLDDVSDPGFGIANPGGALSATLNIGGTLDLAVNGADVILNGQNLAFNSSGKITNYSKDRMVVTSNSIVGHMIKEYGGKDSFVFPVGISEGDYTPATLTPQNAAKLYVSVQDYAGAGKAIKNLSTGMDRVWHIYGSPATTLSMTLQHNSFTNGNLFKDENAAISRYLTADRWDLLKGSNPFPGVHTRNDVEISADFAANAGFFTKLAVSGVSLFVPNLFTPNGDGNNDTFEIRGLELFAQNDLTIVNRWGNQVYKSDNYRNDWTGEGLNEGTYYYILRVKEGTGGDWQIFKGYITLIRAFKN</sequence>
<reference evidence="1" key="1">
    <citation type="submission" date="2023-07" db="EMBL/GenBank/DDBJ databases">
        <title>Sorghum-associated microbial communities from plants grown in Nebraska, USA.</title>
        <authorList>
            <person name="Schachtman D."/>
        </authorList>
    </citation>
    <scope>NUCLEOTIDE SEQUENCE</scope>
    <source>
        <strain evidence="1">2697</strain>
    </source>
</reference>
<evidence type="ECO:0000313" key="2">
    <source>
        <dbReference type="Proteomes" id="UP001246858"/>
    </source>
</evidence>
<accession>A0ACC6KZH2</accession>
<evidence type="ECO:0000313" key="1">
    <source>
        <dbReference type="EMBL" id="MDR6784537.1"/>
    </source>
</evidence>
<dbReference type="EMBL" id="JAVDTF010000003">
    <property type="protein sequence ID" value="MDR6784537.1"/>
    <property type="molecule type" value="Genomic_DNA"/>
</dbReference>
<organism evidence="1 2">
    <name type="scientific">Pedobacter africanus</name>
    <dbReference type="NCBI Taxonomy" id="151894"/>
    <lineage>
        <taxon>Bacteria</taxon>
        <taxon>Pseudomonadati</taxon>
        <taxon>Bacteroidota</taxon>
        <taxon>Sphingobacteriia</taxon>
        <taxon>Sphingobacteriales</taxon>
        <taxon>Sphingobacteriaceae</taxon>
        <taxon>Pedobacter</taxon>
    </lineage>
</organism>